<name>A0A5J5IFT9_9BACT</name>
<accession>A0A5J5IFT9</accession>
<dbReference type="AlphaFoldDB" id="A0A5J5IFT9"/>
<feature type="region of interest" description="Disordered" evidence="1">
    <location>
        <begin position="156"/>
        <end position="184"/>
    </location>
</feature>
<sequence>MNEGISYSEYFYQKGSKETDVLEKNAKEYPSSSLAVFLLLYHYKKIAHPGFEKLAKKTALLFNNQHWLQFQLSNKVSQNITHEIIDRHNSLEKELTNEGKGEMKISPLENFINEPHEIKENYEEPTLIDSLRQQESIANENAETDFSQVSQIEEMASEANETETKIISQDSREEGTQQTDETKDNFNETVTSNTFQQQEPVSNEIAEKEEEIIAFEPLHTVDYFASQGIKITEELLTNDKLGSQMKSFTAWLKSMKKLHPGKLEEQSLATEKLIQTSADESNINTEILTEAMAEVLIKQDKKEKAIEMFSKLSLINPSKSAYFAARIESIKSN</sequence>
<evidence type="ECO:0000313" key="2">
    <source>
        <dbReference type="EMBL" id="KAA9038504.1"/>
    </source>
</evidence>
<dbReference type="RefSeq" id="WP_150415223.1">
    <property type="nucleotide sequence ID" value="NZ_VYQF01000003.1"/>
</dbReference>
<evidence type="ECO:0000313" key="3">
    <source>
        <dbReference type="Proteomes" id="UP000326903"/>
    </source>
</evidence>
<proteinExistence type="predicted"/>
<reference evidence="2 3" key="1">
    <citation type="submission" date="2019-09" db="EMBL/GenBank/DDBJ databases">
        <title>Draft genome sequence of Ginsengibacter sp. BR5-29.</title>
        <authorList>
            <person name="Im W.-T."/>
        </authorList>
    </citation>
    <scope>NUCLEOTIDE SEQUENCE [LARGE SCALE GENOMIC DNA]</scope>
    <source>
        <strain evidence="2 3">BR5-29</strain>
    </source>
</reference>
<feature type="compositionally biased region" description="Basic and acidic residues" evidence="1">
    <location>
        <begin position="170"/>
        <end position="184"/>
    </location>
</feature>
<gene>
    <name evidence="2" type="ORF">FW778_13150</name>
</gene>
<protein>
    <recommendedName>
        <fullName evidence="4">Tetratricopeptide repeat protein</fullName>
    </recommendedName>
</protein>
<comment type="caution">
    <text evidence="2">The sequence shown here is derived from an EMBL/GenBank/DDBJ whole genome shotgun (WGS) entry which is preliminary data.</text>
</comment>
<evidence type="ECO:0008006" key="4">
    <source>
        <dbReference type="Google" id="ProtNLM"/>
    </source>
</evidence>
<organism evidence="2 3">
    <name type="scientific">Ginsengibacter hankyongi</name>
    <dbReference type="NCBI Taxonomy" id="2607284"/>
    <lineage>
        <taxon>Bacteria</taxon>
        <taxon>Pseudomonadati</taxon>
        <taxon>Bacteroidota</taxon>
        <taxon>Chitinophagia</taxon>
        <taxon>Chitinophagales</taxon>
        <taxon>Chitinophagaceae</taxon>
        <taxon>Ginsengibacter</taxon>
    </lineage>
</organism>
<keyword evidence="3" id="KW-1185">Reference proteome</keyword>
<evidence type="ECO:0000256" key="1">
    <source>
        <dbReference type="SAM" id="MobiDB-lite"/>
    </source>
</evidence>
<dbReference type="EMBL" id="VYQF01000003">
    <property type="protein sequence ID" value="KAA9038504.1"/>
    <property type="molecule type" value="Genomic_DNA"/>
</dbReference>
<dbReference type="Proteomes" id="UP000326903">
    <property type="component" value="Unassembled WGS sequence"/>
</dbReference>